<evidence type="ECO:0000313" key="2">
    <source>
        <dbReference type="EMBL" id="PPQ80186.1"/>
    </source>
</evidence>
<comment type="caution">
    <text evidence="2">The sequence shown here is derived from an EMBL/GenBank/DDBJ whole genome shotgun (WGS) entry which is preliminary data.</text>
</comment>
<reference evidence="2 3" key="1">
    <citation type="journal article" date="2018" name="Evol. Lett.">
        <title>Horizontal gene cluster transfer increased hallucinogenic mushroom diversity.</title>
        <authorList>
            <person name="Reynolds H.T."/>
            <person name="Vijayakumar V."/>
            <person name="Gluck-Thaler E."/>
            <person name="Korotkin H.B."/>
            <person name="Matheny P.B."/>
            <person name="Slot J.C."/>
        </authorList>
    </citation>
    <scope>NUCLEOTIDE SEQUENCE [LARGE SCALE GENOMIC DNA]</scope>
    <source>
        <strain evidence="2 3">SRW20</strain>
    </source>
</reference>
<accession>A0A409WNV7</accession>
<proteinExistence type="predicted"/>
<protein>
    <submittedName>
        <fullName evidence="2">Uncharacterized protein</fullName>
    </submittedName>
</protein>
<feature type="region of interest" description="Disordered" evidence="1">
    <location>
        <begin position="91"/>
        <end position="117"/>
    </location>
</feature>
<dbReference type="InParanoid" id="A0A409WNV7"/>
<evidence type="ECO:0000256" key="1">
    <source>
        <dbReference type="SAM" id="MobiDB-lite"/>
    </source>
</evidence>
<feature type="region of interest" description="Disordered" evidence="1">
    <location>
        <begin position="10"/>
        <end position="73"/>
    </location>
</feature>
<name>A0A409WNV7_9AGAR</name>
<evidence type="ECO:0000313" key="3">
    <source>
        <dbReference type="Proteomes" id="UP000284706"/>
    </source>
</evidence>
<keyword evidence="3" id="KW-1185">Reference proteome</keyword>
<dbReference type="AlphaFoldDB" id="A0A409WNV7"/>
<gene>
    <name evidence="2" type="ORF">CVT26_008403</name>
</gene>
<sequence length="156" mass="17423">MLETLWRKLRRIQDSANGLRPKRDHPVEEEQSPMSRKADILGNKSDEEVDDSASEGPKEQSPEGDTAVPRPLRHFTVEDIVRELFFRFAPATTHSRSANPSPPNPRGSDGPYTQATPAPVIANVDSGNVSYTTMTNCGNNYSVNYSTLCFYLREPQ</sequence>
<dbReference type="Proteomes" id="UP000284706">
    <property type="component" value="Unassembled WGS sequence"/>
</dbReference>
<dbReference type="EMBL" id="NHYE01004965">
    <property type="protein sequence ID" value="PPQ80186.1"/>
    <property type="molecule type" value="Genomic_DNA"/>
</dbReference>
<organism evidence="2 3">
    <name type="scientific">Gymnopilus dilepis</name>
    <dbReference type="NCBI Taxonomy" id="231916"/>
    <lineage>
        <taxon>Eukaryota</taxon>
        <taxon>Fungi</taxon>
        <taxon>Dikarya</taxon>
        <taxon>Basidiomycota</taxon>
        <taxon>Agaricomycotina</taxon>
        <taxon>Agaricomycetes</taxon>
        <taxon>Agaricomycetidae</taxon>
        <taxon>Agaricales</taxon>
        <taxon>Agaricineae</taxon>
        <taxon>Hymenogastraceae</taxon>
        <taxon>Gymnopilus</taxon>
    </lineage>
</organism>